<organism evidence="1 2">
    <name type="scientific">Acinetobacter bouvetii DSM 14964 = CIP 107468</name>
    <dbReference type="NCBI Taxonomy" id="1120925"/>
    <lineage>
        <taxon>Bacteria</taxon>
        <taxon>Pseudomonadati</taxon>
        <taxon>Pseudomonadota</taxon>
        <taxon>Gammaproteobacteria</taxon>
        <taxon>Moraxellales</taxon>
        <taxon>Moraxellaceae</taxon>
        <taxon>Acinetobacter</taxon>
    </lineage>
</organism>
<accession>N9DPV6</accession>
<dbReference type="AlphaFoldDB" id="N9DPV6"/>
<gene>
    <name evidence="1" type="ORF">F941_01857</name>
</gene>
<dbReference type="EMBL" id="APQD01000013">
    <property type="protein sequence ID" value="ENV82473.1"/>
    <property type="molecule type" value="Genomic_DNA"/>
</dbReference>
<dbReference type="RefSeq" id="WP_005010486.1">
    <property type="nucleotide sequence ID" value="NZ_KB849727.1"/>
</dbReference>
<reference evidence="1 2" key="1">
    <citation type="submission" date="2013-02" db="EMBL/GenBank/DDBJ databases">
        <title>The Genome Sequence of Acinetobacter bouvetii CIP 107468.</title>
        <authorList>
            <consortium name="The Broad Institute Genome Sequencing Platform"/>
            <consortium name="The Broad Institute Genome Sequencing Center for Infectious Disease"/>
            <person name="Cerqueira G."/>
            <person name="Feldgarden M."/>
            <person name="Courvalin P."/>
            <person name="Perichon B."/>
            <person name="Grillot-Courvalin C."/>
            <person name="Clermont D."/>
            <person name="Rocha E."/>
            <person name="Yoon E.-J."/>
            <person name="Nemec A."/>
            <person name="Walker B."/>
            <person name="Young S.K."/>
            <person name="Zeng Q."/>
            <person name="Gargeya S."/>
            <person name="Fitzgerald M."/>
            <person name="Haas B."/>
            <person name="Abouelleil A."/>
            <person name="Alvarado L."/>
            <person name="Arachchi H.M."/>
            <person name="Berlin A.M."/>
            <person name="Chapman S.B."/>
            <person name="Dewar J."/>
            <person name="Goldberg J."/>
            <person name="Griggs A."/>
            <person name="Gujja S."/>
            <person name="Hansen M."/>
            <person name="Howarth C."/>
            <person name="Imamovic A."/>
            <person name="Larimer J."/>
            <person name="McCowan C."/>
            <person name="Murphy C."/>
            <person name="Neiman D."/>
            <person name="Pearson M."/>
            <person name="Priest M."/>
            <person name="Roberts A."/>
            <person name="Saif S."/>
            <person name="Shea T."/>
            <person name="Sisk P."/>
            <person name="Sykes S."/>
            <person name="Wortman J."/>
            <person name="Nusbaum C."/>
            <person name="Birren B."/>
        </authorList>
    </citation>
    <scope>NUCLEOTIDE SEQUENCE [LARGE SCALE GENOMIC DNA]</scope>
    <source>
        <strain evidence="1 2">CIP 107468</strain>
    </source>
</reference>
<sequence>MSEQETAQSAALNAIEKALATKAPKDVVQAFLLNTAKESVAYAAEKLIAENADYVSLNFSNPELKKLNPGQVPAKAVTSIFTLFPM</sequence>
<evidence type="ECO:0000313" key="2">
    <source>
        <dbReference type="Proteomes" id="UP000018460"/>
    </source>
</evidence>
<evidence type="ECO:0000313" key="1">
    <source>
        <dbReference type="EMBL" id="ENV82473.1"/>
    </source>
</evidence>
<keyword evidence="2" id="KW-1185">Reference proteome</keyword>
<name>N9DPV6_9GAMM</name>
<protein>
    <submittedName>
        <fullName evidence="1">Uncharacterized protein</fullName>
    </submittedName>
</protein>
<dbReference type="Proteomes" id="UP000018460">
    <property type="component" value="Unassembled WGS sequence"/>
</dbReference>
<proteinExistence type="predicted"/>
<dbReference type="PATRIC" id="fig|1120925.3.peg.1966"/>
<comment type="caution">
    <text evidence="1">The sequence shown here is derived from an EMBL/GenBank/DDBJ whole genome shotgun (WGS) entry which is preliminary data.</text>
</comment>